<evidence type="ECO:0000256" key="2">
    <source>
        <dbReference type="SAM" id="Phobius"/>
    </source>
</evidence>
<dbReference type="InterPro" id="IPR006667">
    <property type="entry name" value="SLC41_membr_dom"/>
</dbReference>
<feature type="transmembrane region" description="Helical" evidence="2">
    <location>
        <begin position="169"/>
        <end position="187"/>
    </location>
</feature>
<sequence length="322" mass="34340">MTVGPLTGGADFTGTAAEHVVTEVPTFRPEVSVGDARARMLGRHFDCACDIVVVDEDGRLQGLVSIERLLAADGAITVGELADHDPPTVTPGVDQEIAAWQAVQHAESSLAMVGPDGHFHGLIPPRRLLRVLLEEHDEDMARLGGYLQGSATARTAAEEPVRRRFAHRIPWLLLGLLGAMLSVGIVGSFEEQLAANVTLAFFLPGVVYMADAVGTQTEAVVVRGLSVGVSIRRLVRGEAITGLIIGAAMAVAFLPFALLFGDAQVALTASISLFAACSVASVLAMALPWLLNRLGQDPAFARDRWPRSYRTWCPSRCICSPR</sequence>
<dbReference type="PANTHER" id="PTHR41394:SF5">
    <property type="entry name" value="SLC41A_MGTE INTEGRAL MEMBRANE DOMAIN-CONTAINING PROTEIN"/>
    <property type="match status" value="1"/>
</dbReference>
<evidence type="ECO:0000313" key="5">
    <source>
        <dbReference type="Proteomes" id="UP001597097"/>
    </source>
</evidence>
<gene>
    <name evidence="4" type="ORF">ACFSJ0_48995</name>
</gene>
<feature type="transmembrane region" description="Helical" evidence="2">
    <location>
        <begin position="193"/>
        <end position="210"/>
    </location>
</feature>
<keyword evidence="2" id="KW-1133">Transmembrane helix</keyword>
<keyword evidence="2" id="KW-0812">Transmembrane</keyword>
<name>A0ABW4GQY0_9ACTN</name>
<dbReference type="InterPro" id="IPR000644">
    <property type="entry name" value="CBS_dom"/>
</dbReference>
<dbReference type="Pfam" id="PF00571">
    <property type="entry name" value="CBS"/>
    <property type="match status" value="1"/>
</dbReference>
<feature type="domain" description="CBS" evidence="3">
    <location>
        <begin position="20"/>
        <end position="81"/>
    </location>
</feature>
<comment type="caution">
    <text evidence="4">The sequence shown here is derived from an EMBL/GenBank/DDBJ whole genome shotgun (WGS) entry which is preliminary data.</text>
</comment>
<proteinExistence type="predicted"/>
<dbReference type="PROSITE" id="PS51371">
    <property type="entry name" value="CBS"/>
    <property type="match status" value="1"/>
</dbReference>
<evidence type="ECO:0000259" key="3">
    <source>
        <dbReference type="PROSITE" id="PS51371"/>
    </source>
</evidence>
<protein>
    <submittedName>
        <fullName evidence="4">Magnesium transporter</fullName>
    </submittedName>
</protein>
<evidence type="ECO:0000256" key="1">
    <source>
        <dbReference type="PROSITE-ProRule" id="PRU00703"/>
    </source>
</evidence>
<dbReference type="EMBL" id="JBHUCM010000045">
    <property type="protein sequence ID" value="MFD1545055.1"/>
    <property type="molecule type" value="Genomic_DNA"/>
</dbReference>
<feature type="transmembrane region" description="Helical" evidence="2">
    <location>
        <begin position="266"/>
        <end position="291"/>
    </location>
</feature>
<dbReference type="PANTHER" id="PTHR41394">
    <property type="entry name" value="MAGNESIUM TRANSPORTER MGTE"/>
    <property type="match status" value="1"/>
</dbReference>
<accession>A0ABW4GQY0</accession>
<dbReference type="Pfam" id="PF01769">
    <property type="entry name" value="MgtE"/>
    <property type="match status" value="1"/>
</dbReference>
<feature type="transmembrane region" description="Helical" evidence="2">
    <location>
        <begin position="240"/>
        <end position="260"/>
    </location>
</feature>
<dbReference type="RefSeq" id="WP_219529011.1">
    <property type="nucleotide sequence ID" value="NZ_JAHKRM010000005.1"/>
</dbReference>
<keyword evidence="1" id="KW-0129">CBS domain</keyword>
<keyword evidence="2" id="KW-0472">Membrane</keyword>
<keyword evidence="5" id="KW-1185">Reference proteome</keyword>
<organism evidence="4 5">
    <name type="scientific">Nonomuraea guangzhouensis</name>
    <dbReference type="NCBI Taxonomy" id="1291555"/>
    <lineage>
        <taxon>Bacteria</taxon>
        <taxon>Bacillati</taxon>
        <taxon>Actinomycetota</taxon>
        <taxon>Actinomycetes</taxon>
        <taxon>Streptosporangiales</taxon>
        <taxon>Streptosporangiaceae</taxon>
        <taxon>Nonomuraea</taxon>
    </lineage>
</organism>
<dbReference type="Proteomes" id="UP001597097">
    <property type="component" value="Unassembled WGS sequence"/>
</dbReference>
<reference evidence="5" key="1">
    <citation type="journal article" date="2019" name="Int. J. Syst. Evol. Microbiol.">
        <title>The Global Catalogue of Microorganisms (GCM) 10K type strain sequencing project: providing services to taxonomists for standard genome sequencing and annotation.</title>
        <authorList>
            <consortium name="The Broad Institute Genomics Platform"/>
            <consortium name="The Broad Institute Genome Sequencing Center for Infectious Disease"/>
            <person name="Wu L."/>
            <person name="Ma J."/>
        </authorList>
    </citation>
    <scope>NUCLEOTIDE SEQUENCE [LARGE SCALE GENOMIC DNA]</scope>
    <source>
        <strain evidence="5">CGMCC 1.15399</strain>
    </source>
</reference>
<evidence type="ECO:0000313" key="4">
    <source>
        <dbReference type="EMBL" id="MFD1545055.1"/>
    </source>
</evidence>